<gene>
    <name evidence="1" type="ORF">JCM17846_25290</name>
</gene>
<evidence type="ECO:0000313" key="2">
    <source>
        <dbReference type="Proteomes" id="UP000324996"/>
    </source>
</evidence>
<dbReference type="InterPro" id="IPR051135">
    <property type="entry name" value="Gal/GlcNAc/GalNAc_ST"/>
</dbReference>
<dbReference type="Proteomes" id="UP000324996">
    <property type="component" value="Unassembled WGS sequence"/>
</dbReference>
<dbReference type="GO" id="GO:0001517">
    <property type="term" value="F:N-acetylglucosamine 6-O-sulfotransferase activity"/>
    <property type="evidence" value="ECO:0007669"/>
    <property type="project" value="TreeGrafter"/>
</dbReference>
<dbReference type="Gene3D" id="3.40.50.300">
    <property type="entry name" value="P-loop containing nucleotide triphosphate hydrolases"/>
    <property type="match status" value="1"/>
</dbReference>
<evidence type="ECO:0008006" key="3">
    <source>
        <dbReference type="Google" id="ProtNLM"/>
    </source>
</evidence>
<reference evidence="1 2" key="1">
    <citation type="submission" date="2019-09" db="EMBL/GenBank/DDBJ databases">
        <title>NBRP : Genome information of microbial organism related human and environment.</title>
        <authorList>
            <person name="Hattori M."/>
            <person name="Oshima K."/>
            <person name="Inaba H."/>
            <person name="Suda W."/>
            <person name="Sakamoto M."/>
            <person name="Iino T."/>
            <person name="Kitahara M."/>
            <person name="Oshida Y."/>
            <person name="Iida T."/>
            <person name="Kudo T."/>
            <person name="Itoh T."/>
            <person name="Ohkuma M."/>
        </authorList>
    </citation>
    <scope>NUCLEOTIDE SEQUENCE [LARGE SCALE GENOMIC DNA]</scope>
    <source>
        <strain evidence="1 2">Q-1</strain>
    </source>
</reference>
<dbReference type="SUPFAM" id="SSF52540">
    <property type="entry name" value="P-loop containing nucleoside triphosphate hydrolases"/>
    <property type="match status" value="1"/>
</dbReference>
<accession>A0A5A7NA94</accession>
<organism evidence="1 2">
    <name type="scientific">Iodidimonas nitroreducens</name>
    <dbReference type="NCBI Taxonomy" id="1236968"/>
    <lineage>
        <taxon>Bacteria</taxon>
        <taxon>Pseudomonadati</taxon>
        <taxon>Pseudomonadota</taxon>
        <taxon>Alphaproteobacteria</taxon>
        <taxon>Iodidimonadales</taxon>
        <taxon>Iodidimonadaceae</taxon>
        <taxon>Iodidimonas</taxon>
    </lineage>
</organism>
<sequence>MSPIPADPAQRQRTMIFAAPRSGSTWLGKILDSHPLIHYLHEPEIAHAPGVDQFPDITPSTLSQMTADLKNWSHARDVRTTGTRPVFAKARENILHFNLRRAQIYAFKGMERLIPGMAFAGPIIQPSSRTSPHQLIKTVNMLGRAGLCLNADPKLKAIFLVRHPCGQVASMLRGIAKYGKRHELTYSAILHSPLGQREGLSEERFKAMDALEILAWKWAAFNDAAFAALESHERAKIIHYEAMTIHPHREIAAILDHMGLPPADQVKRFIDSTITDEKVSSHYKLQRDPQAAAARWKSEFSSNSIETIRDICCTTPIGQRFFTDDAPLTASAPADMMKAHTVHGH</sequence>
<protein>
    <recommendedName>
        <fullName evidence="3">Sulfotransferase</fullName>
    </recommendedName>
</protein>
<dbReference type="PANTHER" id="PTHR10704:SF44">
    <property type="entry name" value="LD35051P-RELATED"/>
    <property type="match status" value="1"/>
</dbReference>
<comment type="caution">
    <text evidence="1">The sequence shown here is derived from an EMBL/GenBank/DDBJ whole genome shotgun (WGS) entry which is preliminary data.</text>
</comment>
<dbReference type="RefSeq" id="WP_042082843.1">
    <property type="nucleotide sequence ID" value="NZ_BKCN01000014.1"/>
</dbReference>
<dbReference type="InterPro" id="IPR027417">
    <property type="entry name" value="P-loop_NTPase"/>
</dbReference>
<dbReference type="GO" id="GO:0006044">
    <property type="term" value="P:N-acetylglucosamine metabolic process"/>
    <property type="evidence" value="ECO:0007669"/>
    <property type="project" value="TreeGrafter"/>
</dbReference>
<proteinExistence type="predicted"/>
<dbReference type="EMBL" id="BKCN01000014">
    <property type="protein sequence ID" value="GER04847.1"/>
    <property type="molecule type" value="Genomic_DNA"/>
</dbReference>
<evidence type="ECO:0000313" key="1">
    <source>
        <dbReference type="EMBL" id="GER04847.1"/>
    </source>
</evidence>
<dbReference type="GO" id="GO:0006790">
    <property type="term" value="P:sulfur compound metabolic process"/>
    <property type="evidence" value="ECO:0007669"/>
    <property type="project" value="TreeGrafter"/>
</dbReference>
<name>A0A5A7NA94_9PROT</name>
<dbReference type="PANTHER" id="PTHR10704">
    <property type="entry name" value="CARBOHYDRATE SULFOTRANSFERASE"/>
    <property type="match status" value="1"/>
</dbReference>
<dbReference type="Pfam" id="PF13469">
    <property type="entry name" value="Sulfotransfer_3"/>
    <property type="match status" value="1"/>
</dbReference>
<keyword evidence="2" id="KW-1185">Reference proteome</keyword>
<dbReference type="AlphaFoldDB" id="A0A5A7NA94"/>